<evidence type="ECO:0000256" key="2">
    <source>
        <dbReference type="SAM" id="SignalP"/>
    </source>
</evidence>
<protein>
    <submittedName>
        <fullName evidence="3">Uncharacterized protein</fullName>
    </submittedName>
</protein>
<keyword evidence="4" id="KW-1185">Reference proteome</keyword>
<feature type="chain" id="PRO_5034477559" evidence="2">
    <location>
        <begin position="23"/>
        <end position="167"/>
    </location>
</feature>
<name>A0A8H6XYK9_9AGAR</name>
<evidence type="ECO:0000313" key="3">
    <source>
        <dbReference type="EMBL" id="KAF7348946.1"/>
    </source>
</evidence>
<organism evidence="3 4">
    <name type="scientific">Mycena venus</name>
    <dbReference type="NCBI Taxonomy" id="2733690"/>
    <lineage>
        <taxon>Eukaryota</taxon>
        <taxon>Fungi</taxon>
        <taxon>Dikarya</taxon>
        <taxon>Basidiomycota</taxon>
        <taxon>Agaricomycotina</taxon>
        <taxon>Agaricomycetes</taxon>
        <taxon>Agaricomycetidae</taxon>
        <taxon>Agaricales</taxon>
        <taxon>Marasmiineae</taxon>
        <taxon>Mycenaceae</taxon>
        <taxon>Mycena</taxon>
    </lineage>
</organism>
<comment type="caution">
    <text evidence="3">The sequence shown here is derived from an EMBL/GenBank/DDBJ whole genome shotgun (WGS) entry which is preliminary data.</text>
</comment>
<dbReference type="Proteomes" id="UP000620124">
    <property type="component" value="Unassembled WGS sequence"/>
</dbReference>
<dbReference type="EMBL" id="JACAZI010000011">
    <property type="protein sequence ID" value="KAF7348946.1"/>
    <property type="molecule type" value="Genomic_DNA"/>
</dbReference>
<proteinExistence type="predicted"/>
<keyword evidence="2" id="KW-0732">Signal</keyword>
<gene>
    <name evidence="3" type="ORF">MVEN_01415200</name>
</gene>
<feature type="signal peptide" evidence="2">
    <location>
        <begin position="1"/>
        <end position="22"/>
    </location>
</feature>
<dbReference type="AlphaFoldDB" id="A0A8H6XYK9"/>
<keyword evidence="1" id="KW-1133">Transmembrane helix</keyword>
<feature type="transmembrane region" description="Helical" evidence="1">
    <location>
        <begin position="143"/>
        <end position="166"/>
    </location>
</feature>
<evidence type="ECO:0000313" key="4">
    <source>
        <dbReference type="Proteomes" id="UP000620124"/>
    </source>
</evidence>
<dbReference type="OrthoDB" id="2984948at2759"/>
<reference evidence="3" key="1">
    <citation type="submission" date="2020-05" db="EMBL/GenBank/DDBJ databases">
        <title>Mycena genomes resolve the evolution of fungal bioluminescence.</title>
        <authorList>
            <person name="Tsai I.J."/>
        </authorList>
    </citation>
    <scope>NUCLEOTIDE SEQUENCE</scope>
    <source>
        <strain evidence="3">CCC161011</strain>
    </source>
</reference>
<accession>A0A8H6XYK9</accession>
<keyword evidence="1" id="KW-0472">Membrane</keyword>
<evidence type="ECO:0000256" key="1">
    <source>
        <dbReference type="SAM" id="Phobius"/>
    </source>
</evidence>
<sequence>MQIPNAAIATIFAVLASTGVTAAPTSYDLELRDDNDRIPAAQALANAIGGRPINKCEDTCVALRNSINNLNSLNVLCTNSTLSAINVCYNCEAQANAVPISSLQSAADQFISTCKANNNSTQYNNVTIVATSNSNTEKKPSSAYRSAILSTGGVAVVGAVLGGLLAI</sequence>
<keyword evidence="1" id="KW-0812">Transmembrane</keyword>